<proteinExistence type="predicted"/>
<gene>
    <name evidence="2" type="ORF">R9X50_00367900</name>
</gene>
<evidence type="ECO:0000313" key="3">
    <source>
        <dbReference type="Proteomes" id="UP001303373"/>
    </source>
</evidence>
<dbReference type="PANTHER" id="PTHR31051">
    <property type="entry name" value="PROTEASOME ASSEMBLY CHAPERONE 3"/>
    <property type="match status" value="1"/>
</dbReference>
<evidence type="ECO:0008006" key="4">
    <source>
        <dbReference type="Google" id="ProtNLM"/>
    </source>
</evidence>
<feature type="region of interest" description="Disordered" evidence="1">
    <location>
        <begin position="1"/>
        <end position="22"/>
    </location>
</feature>
<evidence type="ECO:0000313" key="2">
    <source>
        <dbReference type="EMBL" id="WPH00849.1"/>
    </source>
</evidence>
<sequence length="155" mass="16337">MASIDVQQSSFPAASKSKSGLTNNLPTTVSTVSFTDRLLITISQCGKLSHWVHVPLATSASSDPVSSGSLFQAGSSDPETALLPRADLTATTVLGGTKREDEIVGQTLAATLASAILVKRPKERRLLVMGLGLNRVEAIGRSEYEEIIGLILDCL</sequence>
<dbReference type="InterPro" id="IPR053720">
    <property type="entry name" value="Psm_Assembly_Chaperone"/>
</dbReference>
<name>A0AAQ3M3W0_9PEZI</name>
<dbReference type="InterPro" id="IPR018788">
    <property type="entry name" value="Proteasome_assmbl_chp_3"/>
</dbReference>
<dbReference type="GO" id="GO:0043248">
    <property type="term" value="P:proteasome assembly"/>
    <property type="evidence" value="ECO:0007669"/>
    <property type="project" value="InterPro"/>
</dbReference>
<dbReference type="Proteomes" id="UP001303373">
    <property type="component" value="Chromosome 5"/>
</dbReference>
<dbReference type="PANTHER" id="PTHR31051:SF1">
    <property type="entry name" value="PROTEASOME ASSEMBLY CHAPERONE 3"/>
    <property type="match status" value="1"/>
</dbReference>
<dbReference type="Gene3D" id="3.30.230.90">
    <property type="match status" value="1"/>
</dbReference>
<reference evidence="2 3" key="1">
    <citation type="submission" date="2023-11" db="EMBL/GenBank/DDBJ databases">
        <title>An acidophilic fungus is an integral part of prey digestion in a carnivorous sundew plant.</title>
        <authorList>
            <person name="Tsai I.J."/>
        </authorList>
    </citation>
    <scope>NUCLEOTIDE SEQUENCE [LARGE SCALE GENOMIC DNA]</scope>
    <source>
        <strain evidence="2">169a</strain>
    </source>
</reference>
<organism evidence="2 3">
    <name type="scientific">Acrodontium crateriforme</name>
    <dbReference type="NCBI Taxonomy" id="150365"/>
    <lineage>
        <taxon>Eukaryota</taxon>
        <taxon>Fungi</taxon>
        <taxon>Dikarya</taxon>
        <taxon>Ascomycota</taxon>
        <taxon>Pezizomycotina</taxon>
        <taxon>Dothideomycetes</taxon>
        <taxon>Dothideomycetidae</taxon>
        <taxon>Mycosphaerellales</taxon>
        <taxon>Teratosphaeriaceae</taxon>
        <taxon>Acrodontium</taxon>
    </lineage>
</organism>
<evidence type="ECO:0000256" key="1">
    <source>
        <dbReference type="SAM" id="MobiDB-lite"/>
    </source>
</evidence>
<protein>
    <recommendedName>
        <fullName evidence="4">Proteasome assembly chaperone 3</fullName>
    </recommendedName>
</protein>
<keyword evidence="3" id="KW-1185">Reference proteome</keyword>
<dbReference type="EMBL" id="CP138584">
    <property type="protein sequence ID" value="WPH00849.1"/>
    <property type="molecule type" value="Genomic_DNA"/>
</dbReference>
<dbReference type="AlphaFoldDB" id="A0AAQ3M3W0"/>
<accession>A0AAQ3M3W0</accession>